<proteinExistence type="predicted"/>
<keyword evidence="4" id="KW-0378">Hydrolase</keyword>
<dbReference type="Gene3D" id="2.40.70.10">
    <property type="entry name" value="Acid Proteases"/>
    <property type="match status" value="1"/>
</dbReference>
<dbReference type="AlphaFoldDB" id="A0A699JKN8"/>
<dbReference type="PANTHER" id="PTHR37984">
    <property type="entry name" value="PROTEIN CBG26694"/>
    <property type="match status" value="1"/>
</dbReference>
<dbReference type="GO" id="GO:0003964">
    <property type="term" value="F:RNA-directed DNA polymerase activity"/>
    <property type="evidence" value="ECO:0007669"/>
    <property type="project" value="UniProtKB-KW"/>
</dbReference>
<keyword evidence="4" id="KW-0255">Endonuclease</keyword>
<evidence type="ECO:0000256" key="4">
    <source>
        <dbReference type="ARBA" id="ARBA00022759"/>
    </source>
</evidence>
<dbReference type="GO" id="GO:0004519">
    <property type="term" value="F:endonuclease activity"/>
    <property type="evidence" value="ECO:0007669"/>
    <property type="project" value="UniProtKB-KW"/>
</dbReference>
<evidence type="ECO:0000256" key="1">
    <source>
        <dbReference type="ARBA" id="ARBA00022679"/>
    </source>
</evidence>
<dbReference type="Pfam" id="PF08284">
    <property type="entry name" value="RVP_2"/>
    <property type="match status" value="1"/>
</dbReference>
<reference evidence="6" key="1">
    <citation type="journal article" date="2019" name="Sci. Rep.">
        <title>Draft genome of Tanacetum cinerariifolium, the natural source of mosquito coil.</title>
        <authorList>
            <person name="Yamashiro T."/>
            <person name="Shiraishi A."/>
            <person name="Satake H."/>
            <person name="Nakayama K."/>
        </authorList>
    </citation>
    <scope>NUCLEOTIDE SEQUENCE</scope>
</reference>
<sequence>IAGTLTDEAISNGSIKKNPEKRGNLEEPSKDRNERNDNKRTRTRNDFATTTNLVKRENTGHLAKDCRVVPRNVNPVNVKNPTAARGACFECGSTDHYKSACLRLTRAQGPGVNRPNQALTIDGGIEPSDLGFSYEIKIASEKLVEIDKVIKGCKLEIVGHVFDNNSIPFRSGSFDVVICMDWLSNHKAKIIFHEKVVRIPLLDGKVLRVLGERPEKKVRHLMSAKAKEQKHEEMVVVRDILEEEHEVHLGLVLELLKEEELYAKFSKCELWLREVHFLRHVINGAGIHVDPSKIEVVKNWESLRTLSEVYSFLGLAVYYRRFIENFSMIAKSLTVLT</sequence>
<feature type="compositionally biased region" description="Basic and acidic residues" evidence="5">
    <location>
        <begin position="17"/>
        <end position="45"/>
    </location>
</feature>
<dbReference type="SUPFAM" id="SSF56672">
    <property type="entry name" value="DNA/RNA polymerases"/>
    <property type="match status" value="1"/>
</dbReference>
<dbReference type="InterPro" id="IPR043128">
    <property type="entry name" value="Rev_trsase/Diguanyl_cyclase"/>
</dbReference>
<evidence type="ECO:0000256" key="5">
    <source>
        <dbReference type="SAM" id="MobiDB-lite"/>
    </source>
</evidence>
<dbReference type="Gene3D" id="4.10.60.10">
    <property type="entry name" value="Zinc finger, CCHC-type"/>
    <property type="match status" value="1"/>
</dbReference>
<dbReference type="InterPro" id="IPR050951">
    <property type="entry name" value="Retrovirus_Pol_polyprotein"/>
</dbReference>
<organism evidence="6">
    <name type="scientific">Tanacetum cinerariifolium</name>
    <name type="common">Dalmatian daisy</name>
    <name type="synonym">Chrysanthemum cinerariifolium</name>
    <dbReference type="NCBI Taxonomy" id="118510"/>
    <lineage>
        <taxon>Eukaryota</taxon>
        <taxon>Viridiplantae</taxon>
        <taxon>Streptophyta</taxon>
        <taxon>Embryophyta</taxon>
        <taxon>Tracheophyta</taxon>
        <taxon>Spermatophyta</taxon>
        <taxon>Magnoliopsida</taxon>
        <taxon>eudicotyledons</taxon>
        <taxon>Gunneridae</taxon>
        <taxon>Pentapetalae</taxon>
        <taxon>asterids</taxon>
        <taxon>campanulids</taxon>
        <taxon>Asterales</taxon>
        <taxon>Asteraceae</taxon>
        <taxon>Asteroideae</taxon>
        <taxon>Anthemideae</taxon>
        <taxon>Anthemidinae</taxon>
        <taxon>Tanacetum</taxon>
    </lineage>
</organism>
<evidence type="ECO:0000256" key="2">
    <source>
        <dbReference type="ARBA" id="ARBA00022695"/>
    </source>
</evidence>
<gene>
    <name evidence="6" type="ORF">Tci_610260</name>
</gene>
<accession>A0A699JKN8</accession>
<keyword evidence="1" id="KW-0808">Transferase</keyword>
<evidence type="ECO:0000313" key="6">
    <source>
        <dbReference type="EMBL" id="GFA38288.1"/>
    </source>
</evidence>
<protein>
    <submittedName>
        <fullName evidence="6">Putative reverse transcriptase domain-containing protein</fullName>
    </submittedName>
</protein>
<evidence type="ECO:0000256" key="3">
    <source>
        <dbReference type="ARBA" id="ARBA00022722"/>
    </source>
</evidence>
<dbReference type="InterPro" id="IPR043502">
    <property type="entry name" value="DNA/RNA_pol_sf"/>
</dbReference>
<dbReference type="PANTHER" id="PTHR37984:SF5">
    <property type="entry name" value="PROTEIN NYNRIN-LIKE"/>
    <property type="match status" value="1"/>
</dbReference>
<dbReference type="EMBL" id="BKCJ010414532">
    <property type="protein sequence ID" value="GFA38288.1"/>
    <property type="molecule type" value="Genomic_DNA"/>
</dbReference>
<feature type="non-terminal residue" evidence="6">
    <location>
        <position position="1"/>
    </location>
</feature>
<dbReference type="Gene3D" id="3.30.70.270">
    <property type="match status" value="2"/>
</dbReference>
<keyword evidence="6" id="KW-0695">RNA-directed DNA polymerase</keyword>
<keyword evidence="3" id="KW-0540">Nuclease</keyword>
<comment type="caution">
    <text evidence="6">The sequence shown here is derived from an EMBL/GenBank/DDBJ whole genome shotgun (WGS) entry which is preliminary data.</text>
</comment>
<feature type="region of interest" description="Disordered" evidence="5">
    <location>
        <begin position="1"/>
        <end position="49"/>
    </location>
</feature>
<name>A0A699JKN8_TANCI</name>
<keyword evidence="2" id="KW-0548">Nucleotidyltransferase</keyword>
<dbReference type="InterPro" id="IPR021109">
    <property type="entry name" value="Peptidase_aspartic_dom_sf"/>
</dbReference>